<dbReference type="VEuPathDB" id="ToxoDB:EPH_0013930"/>
<organism evidence="1 2">
    <name type="scientific">Eimeria praecox</name>
    <dbReference type="NCBI Taxonomy" id="51316"/>
    <lineage>
        <taxon>Eukaryota</taxon>
        <taxon>Sar</taxon>
        <taxon>Alveolata</taxon>
        <taxon>Apicomplexa</taxon>
        <taxon>Conoidasida</taxon>
        <taxon>Coccidia</taxon>
        <taxon>Eucoccidiorida</taxon>
        <taxon>Eimeriorina</taxon>
        <taxon>Eimeriidae</taxon>
        <taxon>Eimeria</taxon>
    </lineage>
</organism>
<reference evidence="1" key="1">
    <citation type="submission" date="2013-10" db="EMBL/GenBank/DDBJ databases">
        <title>Genomic analysis of the causative agents of coccidiosis in chickens.</title>
        <authorList>
            <person name="Reid A.J."/>
            <person name="Blake D."/>
            <person name="Billington K."/>
            <person name="Browne H."/>
            <person name="Dunn M."/>
            <person name="Hung S."/>
            <person name="Kawahara F."/>
            <person name="Miranda-Saavedra D."/>
            <person name="Mourier T."/>
            <person name="Nagra H."/>
            <person name="Otto T.D."/>
            <person name="Rawlings N."/>
            <person name="Sanchez A."/>
            <person name="Sanders M."/>
            <person name="Subramaniam C."/>
            <person name="Tay Y."/>
            <person name="Dear P."/>
            <person name="Doerig C."/>
            <person name="Gruber A."/>
            <person name="Parkinson J."/>
            <person name="Shirley M."/>
            <person name="Wan K.L."/>
            <person name="Berriman M."/>
            <person name="Tomley F."/>
            <person name="Pain A."/>
        </authorList>
    </citation>
    <scope>NUCLEOTIDE SEQUENCE [LARGE SCALE GENOMIC DNA]</scope>
    <source>
        <strain evidence="1">Houghton</strain>
    </source>
</reference>
<dbReference type="Proteomes" id="UP000018201">
    <property type="component" value="Unassembled WGS sequence"/>
</dbReference>
<keyword evidence="2" id="KW-1185">Reference proteome</keyword>
<accession>U6GXM5</accession>
<sequence length="134" mass="14673">MAVDQKFPVPGVDELYGRLHCSVTYYRGRALQRKRAGALAAPAACSANATQEGAVYESTEAFVFQASSWLLRISRLCSRSRSRCNEGAGDSDVSGTPVHSKDIQKFLTLASYYLGFTHGFALIDTTLEESLEKK</sequence>
<reference evidence="1" key="2">
    <citation type="submission" date="2013-10" db="EMBL/GenBank/DDBJ databases">
        <authorList>
            <person name="Aslett M."/>
        </authorList>
    </citation>
    <scope>NUCLEOTIDE SEQUENCE [LARGE SCALE GENOMIC DNA]</scope>
    <source>
        <strain evidence="1">Houghton</strain>
    </source>
</reference>
<evidence type="ECO:0000313" key="2">
    <source>
        <dbReference type="Proteomes" id="UP000018201"/>
    </source>
</evidence>
<dbReference type="EMBL" id="HG693258">
    <property type="protein sequence ID" value="CDI85001.1"/>
    <property type="molecule type" value="Genomic_DNA"/>
</dbReference>
<proteinExistence type="predicted"/>
<protein>
    <submittedName>
        <fullName evidence="1">Uncharacterized protein</fullName>
    </submittedName>
</protein>
<evidence type="ECO:0000313" key="1">
    <source>
        <dbReference type="EMBL" id="CDI85001.1"/>
    </source>
</evidence>
<gene>
    <name evidence="1" type="ORF">EPH_0013930</name>
</gene>
<name>U6GXM5_9EIME</name>
<dbReference type="AlphaFoldDB" id="U6GXM5"/>